<dbReference type="EMBL" id="JAYKXP010000003">
    <property type="protein sequence ID" value="KAK7060614.1"/>
    <property type="molecule type" value="Genomic_DNA"/>
</dbReference>
<dbReference type="AlphaFoldDB" id="A0AAW0E9C3"/>
<gene>
    <name evidence="2" type="ORF">VNI00_001380</name>
</gene>
<dbReference type="Pfam" id="PF06985">
    <property type="entry name" value="HET"/>
    <property type="match status" value="1"/>
</dbReference>
<dbReference type="InterPro" id="IPR010730">
    <property type="entry name" value="HET"/>
</dbReference>
<feature type="domain" description="Heterokaryon incompatibility" evidence="1">
    <location>
        <begin position="81"/>
        <end position="181"/>
    </location>
</feature>
<evidence type="ECO:0000313" key="3">
    <source>
        <dbReference type="Proteomes" id="UP001383192"/>
    </source>
</evidence>
<keyword evidence="3" id="KW-1185">Reference proteome</keyword>
<evidence type="ECO:0000313" key="2">
    <source>
        <dbReference type="EMBL" id="KAK7060614.1"/>
    </source>
</evidence>
<name>A0AAW0E9C3_9AGAR</name>
<dbReference type="PANTHER" id="PTHR24148:SF64">
    <property type="entry name" value="HETEROKARYON INCOMPATIBILITY DOMAIN-CONTAINING PROTEIN"/>
    <property type="match status" value="1"/>
</dbReference>
<sequence length="555" mass="61930">MKYPERGPVSKQQSHPIDQSWRRIFSCPFAQMAGKCLDITPYATPGRYRMLSLHNLRLFGDFEIFEFEELPESDVPYIPGYTAVSYVWRGIDANNDLPSSQRANSKGTFVVKGEEKGSSISIAVIMDVAWGALRHSATSGSGPDRFLWLDQFSIIQTSKEDKAWQISRMYSIYRHSRCLILPGGLTRLASLDDTTHWVSRAWTLQEILAAPFILNQDVDTCVLFMNDSHTHEVVKSVSKQEWGDTPYLTDGIIACAPLLPLLDTLIPLRRPIFGFRDEQLDALVGALNKTMDSSKALIWRSAFSRTSSRPVDMIFSIMQCFGVTLNPGDFEKNDRVGATIALVQAILSKPIGRAYWIPALYFLPPAPELSIFPRFPQTTVDGAAVIRLQDGSIKDVIDLLTDQNIVKLDQPAHIAHSFELDGSETMDDQGYYSFVAREVYALRSVLQDVASVEERILHAGDGSQWAVAEDPGRPEIIATNSSTGYEEHLAGTEDIEGDILAVFIGSDGDRCAYMLVKKHGHRKYHRFTHLIANRSLAGWGGLPRSVRLSVGPFPD</sequence>
<dbReference type="PANTHER" id="PTHR24148">
    <property type="entry name" value="ANKYRIN REPEAT DOMAIN-CONTAINING PROTEIN 39 HOMOLOG-RELATED"/>
    <property type="match status" value="1"/>
</dbReference>
<organism evidence="2 3">
    <name type="scientific">Paramarasmius palmivorus</name>
    <dbReference type="NCBI Taxonomy" id="297713"/>
    <lineage>
        <taxon>Eukaryota</taxon>
        <taxon>Fungi</taxon>
        <taxon>Dikarya</taxon>
        <taxon>Basidiomycota</taxon>
        <taxon>Agaricomycotina</taxon>
        <taxon>Agaricomycetes</taxon>
        <taxon>Agaricomycetidae</taxon>
        <taxon>Agaricales</taxon>
        <taxon>Marasmiineae</taxon>
        <taxon>Marasmiaceae</taxon>
        <taxon>Paramarasmius</taxon>
    </lineage>
</organism>
<reference evidence="2 3" key="1">
    <citation type="submission" date="2024-01" db="EMBL/GenBank/DDBJ databases">
        <title>A draft genome for a cacao thread blight-causing isolate of Paramarasmius palmivorus.</title>
        <authorList>
            <person name="Baruah I.K."/>
            <person name="Bukari Y."/>
            <person name="Amoako-Attah I."/>
            <person name="Meinhardt L.W."/>
            <person name="Bailey B.A."/>
            <person name="Cohen S.P."/>
        </authorList>
    </citation>
    <scope>NUCLEOTIDE SEQUENCE [LARGE SCALE GENOMIC DNA]</scope>
    <source>
        <strain evidence="2 3">GH-12</strain>
    </source>
</reference>
<proteinExistence type="predicted"/>
<dbReference type="InterPro" id="IPR052895">
    <property type="entry name" value="HetReg/Transcr_Mod"/>
</dbReference>
<comment type="caution">
    <text evidence="2">The sequence shown here is derived from an EMBL/GenBank/DDBJ whole genome shotgun (WGS) entry which is preliminary data.</text>
</comment>
<dbReference type="Proteomes" id="UP001383192">
    <property type="component" value="Unassembled WGS sequence"/>
</dbReference>
<accession>A0AAW0E9C3</accession>
<protein>
    <recommendedName>
        <fullName evidence="1">Heterokaryon incompatibility domain-containing protein</fullName>
    </recommendedName>
</protein>
<evidence type="ECO:0000259" key="1">
    <source>
        <dbReference type="Pfam" id="PF06985"/>
    </source>
</evidence>